<accession>A0A5J4SKT2</accession>
<organism evidence="1">
    <name type="scientific">termite gut metagenome</name>
    <dbReference type="NCBI Taxonomy" id="433724"/>
    <lineage>
        <taxon>unclassified sequences</taxon>
        <taxon>metagenomes</taxon>
        <taxon>organismal metagenomes</taxon>
    </lineage>
</organism>
<sequence>MRKELYKSLVERLQQLIIVEGEIAFVSKEKLQALKDAGQTPEEAIKHFALWNNQIENITFIEAFALPAVFIQFGMVKWRHQSDGLQDADLVIGLHVITEFTSDEYGNDLFFLDLLDKINRCLHGFSSEHFSSMQRIESNPCHDHFELLDNTEVFKCMATDDSAVQKLIKIDGTKGNILITKV</sequence>
<name>A0A5J4SKT2_9ZZZZ</name>
<evidence type="ECO:0000313" key="1">
    <source>
        <dbReference type="EMBL" id="KAA6346422.1"/>
    </source>
</evidence>
<comment type="caution">
    <text evidence="1">The sequence shown here is derived from an EMBL/GenBank/DDBJ whole genome shotgun (WGS) entry which is preliminary data.</text>
</comment>
<protein>
    <submittedName>
        <fullName evidence="1">Uncharacterized protein</fullName>
    </submittedName>
</protein>
<dbReference type="EMBL" id="SNRY01000131">
    <property type="protein sequence ID" value="KAA6346422.1"/>
    <property type="molecule type" value="Genomic_DNA"/>
</dbReference>
<gene>
    <name evidence="1" type="ORF">EZS27_006072</name>
</gene>
<proteinExistence type="predicted"/>
<dbReference type="AlphaFoldDB" id="A0A5J4SKT2"/>
<reference evidence="1" key="1">
    <citation type="submission" date="2019-03" db="EMBL/GenBank/DDBJ databases">
        <title>Single cell metagenomics reveals metabolic interactions within the superorganism composed of flagellate Streblomastix strix and complex community of Bacteroidetes bacteria on its surface.</title>
        <authorList>
            <person name="Treitli S.C."/>
            <person name="Kolisko M."/>
            <person name="Husnik F."/>
            <person name="Keeling P."/>
            <person name="Hampl V."/>
        </authorList>
    </citation>
    <scope>NUCLEOTIDE SEQUENCE</scope>
    <source>
        <strain evidence="1">STM</strain>
    </source>
</reference>